<accession>X0T961</accession>
<evidence type="ECO:0000313" key="1">
    <source>
        <dbReference type="EMBL" id="GAF84732.1"/>
    </source>
</evidence>
<dbReference type="AlphaFoldDB" id="X0T961"/>
<proteinExistence type="predicted"/>
<comment type="caution">
    <text evidence="1">The sequence shown here is derived from an EMBL/GenBank/DDBJ whole genome shotgun (WGS) entry which is preliminary data.</text>
</comment>
<dbReference type="Pfam" id="PF19620">
    <property type="entry name" value="DUF6125"/>
    <property type="match status" value="1"/>
</dbReference>
<protein>
    <submittedName>
        <fullName evidence="1">Uncharacterized protein</fullName>
    </submittedName>
</protein>
<feature type="non-terminal residue" evidence="1">
    <location>
        <position position="62"/>
    </location>
</feature>
<gene>
    <name evidence="1" type="ORF">S01H1_04510</name>
</gene>
<organism evidence="1">
    <name type="scientific">marine sediment metagenome</name>
    <dbReference type="NCBI Taxonomy" id="412755"/>
    <lineage>
        <taxon>unclassified sequences</taxon>
        <taxon>metagenomes</taxon>
        <taxon>ecological metagenomes</taxon>
    </lineage>
</organism>
<reference evidence="1" key="1">
    <citation type="journal article" date="2014" name="Front. Microbiol.">
        <title>High frequency of phylogenetically diverse reductive dehalogenase-homologous genes in deep subseafloor sedimentary metagenomes.</title>
        <authorList>
            <person name="Kawai M."/>
            <person name="Futagami T."/>
            <person name="Toyoda A."/>
            <person name="Takaki Y."/>
            <person name="Nishi S."/>
            <person name="Hori S."/>
            <person name="Arai W."/>
            <person name="Tsubouchi T."/>
            <person name="Morono Y."/>
            <person name="Uchiyama I."/>
            <person name="Ito T."/>
            <person name="Fujiyama A."/>
            <person name="Inagaki F."/>
            <person name="Takami H."/>
        </authorList>
    </citation>
    <scope>NUCLEOTIDE SEQUENCE</scope>
    <source>
        <strain evidence="1">Expedition CK06-06</strain>
    </source>
</reference>
<name>X0T961_9ZZZZ</name>
<sequence length="62" mass="7319">MIELSNRQIAEFWHRSYASVDGLWFMRVEERYGFDAALDIDNEVWKVLPKIQARMLKSMAGV</sequence>
<dbReference type="EMBL" id="BARS01002379">
    <property type="protein sequence ID" value="GAF84732.1"/>
    <property type="molecule type" value="Genomic_DNA"/>
</dbReference>